<reference evidence="1 2" key="1">
    <citation type="journal article" date="2018" name="Nat. Ecol. Evol.">
        <title>Pezizomycetes genomes reveal the molecular basis of ectomycorrhizal truffle lifestyle.</title>
        <authorList>
            <person name="Murat C."/>
            <person name="Payen T."/>
            <person name="Noel B."/>
            <person name="Kuo A."/>
            <person name="Morin E."/>
            <person name="Chen J."/>
            <person name="Kohler A."/>
            <person name="Krizsan K."/>
            <person name="Balestrini R."/>
            <person name="Da Silva C."/>
            <person name="Montanini B."/>
            <person name="Hainaut M."/>
            <person name="Levati E."/>
            <person name="Barry K.W."/>
            <person name="Belfiori B."/>
            <person name="Cichocki N."/>
            <person name="Clum A."/>
            <person name="Dockter R.B."/>
            <person name="Fauchery L."/>
            <person name="Guy J."/>
            <person name="Iotti M."/>
            <person name="Le Tacon F."/>
            <person name="Lindquist E.A."/>
            <person name="Lipzen A."/>
            <person name="Malagnac F."/>
            <person name="Mello A."/>
            <person name="Molinier V."/>
            <person name="Miyauchi S."/>
            <person name="Poulain J."/>
            <person name="Riccioni C."/>
            <person name="Rubini A."/>
            <person name="Sitrit Y."/>
            <person name="Splivallo R."/>
            <person name="Traeger S."/>
            <person name="Wang M."/>
            <person name="Zifcakova L."/>
            <person name="Wipf D."/>
            <person name="Zambonelli A."/>
            <person name="Paolocci F."/>
            <person name="Nowrousian M."/>
            <person name="Ottonello S."/>
            <person name="Baldrian P."/>
            <person name="Spatafora J.W."/>
            <person name="Henrissat B."/>
            <person name="Nagy L.G."/>
            <person name="Aury J.M."/>
            <person name="Wincker P."/>
            <person name="Grigoriev I.V."/>
            <person name="Bonfante P."/>
            <person name="Martin F.M."/>
        </authorList>
    </citation>
    <scope>NUCLEOTIDE SEQUENCE [LARGE SCALE GENOMIC DNA]</scope>
    <source>
        <strain evidence="1 2">CCBAS932</strain>
    </source>
</reference>
<evidence type="ECO:0000313" key="2">
    <source>
        <dbReference type="Proteomes" id="UP000277580"/>
    </source>
</evidence>
<dbReference type="Proteomes" id="UP000277580">
    <property type="component" value="Unassembled WGS sequence"/>
</dbReference>
<evidence type="ECO:0000313" key="1">
    <source>
        <dbReference type="EMBL" id="RPB06618.1"/>
    </source>
</evidence>
<name>A0A3N4KAZ8_9PEZI</name>
<sequence>MDIHLLLNGVPGAGAEPNAPASSKTTEARYKTYCMIHALRFNAKWTYEAIVQEVKMTPSGVWKICQALATTWKNKTGRLPIINTLIPKLPVQTATINAENRRKTRREIAWMSGINACYKTLPTVFAKKRI</sequence>
<organism evidence="1 2">
    <name type="scientific">Morchella conica CCBAS932</name>
    <dbReference type="NCBI Taxonomy" id="1392247"/>
    <lineage>
        <taxon>Eukaryota</taxon>
        <taxon>Fungi</taxon>
        <taxon>Dikarya</taxon>
        <taxon>Ascomycota</taxon>
        <taxon>Pezizomycotina</taxon>
        <taxon>Pezizomycetes</taxon>
        <taxon>Pezizales</taxon>
        <taxon>Morchellaceae</taxon>
        <taxon>Morchella</taxon>
    </lineage>
</organism>
<evidence type="ECO:0008006" key="3">
    <source>
        <dbReference type="Google" id="ProtNLM"/>
    </source>
</evidence>
<protein>
    <recommendedName>
        <fullName evidence="3">Winged helix-turn helix domain-containing protein</fullName>
    </recommendedName>
</protein>
<dbReference type="InParanoid" id="A0A3N4KAZ8"/>
<keyword evidence="2" id="KW-1185">Reference proteome</keyword>
<proteinExistence type="predicted"/>
<accession>A0A3N4KAZ8</accession>
<dbReference type="EMBL" id="ML119261">
    <property type="protein sequence ID" value="RPB06618.1"/>
    <property type="molecule type" value="Genomic_DNA"/>
</dbReference>
<gene>
    <name evidence="1" type="ORF">P167DRAFT_580284</name>
</gene>
<dbReference type="AlphaFoldDB" id="A0A3N4KAZ8"/>